<reference evidence="4" key="1">
    <citation type="submission" date="2019-08" db="EMBL/GenBank/DDBJ databases">
        <title>The genome of the North American firefly Photinus pyralis.</title>
        <authorList>
            <consortium name="Photinus pyralis genome working group"/>
            <person name="Fallon T.R."/>
            <person name="Sander Lower S.E."/>
            <person name="Weng J.-K."/>
        </authorList>
    </citation>
    <scope>NUCLEOTIDE SEQUENCE</scope>
    <source>
        <strain evidence="4">TRF0915ILg1</strain>
        <tissue evidence="4">Whole body</tissue>
    </source>
</reference>
<dbReference type="GO" id="GO:0006396">
    <property type="term" value="P:RNA processing"/>
    <property type="evidence" value="ECO:0007669"/>
    <property type="project" value="TreeGrafter"/>
</dbReference>
<accession>A0A8K0FXL4</accession>
<evidence type="ECO:0000259" key="3">
    <source>
        <dbReference type="Pfam" id="PF08698"/>
    </source>
</evidence>
<name>A0A8K0FXL4_IGNLU</name>
<keyword evidence="5" id="KW-1185">Reference proteome</keyword>
<dbReference type="Proteomes" id="UP000801492">
    <property type="component" value="Unassembled WGS sequence"/>
</dbReference>
<dbReference type="InterPro" id="IPR014810">
    <property type="entry name" value="Fcf2_C"/>
</dbReference>
<dbReference type="GO" id="GO:0005730">
    <property type="term" value="C:nucleolus"/>
    <property type="evidence" value="ECO:0007669"/>
    <property type="project" value="UniProtKB-SubCell"/>
</dbReference>
<evidence type="ECO:0000256" key="2">
    <source>
        <dbReference type="ARBA" id="ARBA00023242"/>
    </source>
</evidence>
<dbReference type="InterPro" id="IPR039883">
    <property type="entry name" value="Fcf2/DNTTIP2"/>
</dbReference>
<gene>
    <name evidence="4" type="ORF">ILUMI_22002</name>
</gene>
<dbReference type="PANTHER" id="PTHR21686:SF12">
    <property type="entry name" value="DEOXYNUCLEOTIDYLTRANSFERASE TERMINAL-INTERACTING PROTEIN 2"/>
    <property type="match status" value="1"/>
</dbReference>
<dbReference type="EMBL" id="VTPC01090217">
    <property type="protein sequence ID" value="KAF2884175.1"/>
    <property type="molecule type" value="Genomic_DNA"/>
</dbReference>
<dbReference type="PANTHER" id="PTHR21686">
    <property type="entry name" value="DEOXYNUCLEOTIDYLTRANSFERASE TERMINAL-INTERACTING PROTEIN 2"/>
    <property type="match status" value="1"/>
</dbReference>
<feature type="domain" description="Fcf2 pre-rRNA processing C-terminal" evidence="3">
    <location>
        <begin position="101"/>
        <end position="194"/>
    </location>
</feature>
<evidence type="ECO:0000256" key="1">
    <source>
        <dbReference type="ARBA" id="ARBA00004604"/>
    </source>
</evidence>
<dbReference type="GO" id="GO:0003723">
    <property type="term" value="F:RNA binding"/>
    <property type="evidence" value="ECO:0007669"/>
    <property type="project" value="TreeGrafter"/>
</dbReference>
<keyword evidence="2" id="KW-0539">Nucleus</keyword>
<dbReference type="Pfam" id="PF08698">
    <property type="entry name" value="Fcf2"/>
    <property type="match status" value="1"/>
</dbReference>
<dbReference type="AlphaFoldDB" id="A0A8K0FXL4"/>
<dbReference type="OrthoDB" id="427886at2759"/>
<evidence type="ECO:0000313" key="5">
    <source>
        <dbReference type="Proteomes" id="UP000801492"/>
    </source>
</evidence>
<comment type="subcellular location">
    <subcellularLocation>
        <location evidence="1">Nucleus</location>
        <location evidence="1">Nucleolus</location>
    </subcellularLocation>
</comment>
<sequence length="221" mass="26127">MNFVIDTTGDQGTATKSLLPNLSNTSIPQANNSIIYNSKAPKKLPTFNSLAQNDFTFTNKKVNEILKKSTVLAPGFEQLHTVPQYEVSEKRLQKQRRREREKTKGKKWYGLPATEMTEEIKHDLEVLQMRSVLDPKRFYKKNDLKVLPKYFQIGKVVDSPLDYYNNRLTRKERKKTLVDELLADVEFNKYNKRKYKEIIEERQKTHYKAWRQAKKLKKKNK</sequence>
<evidence type="ECO:0000313" key="4">
    <source>
        <dbReference type="EMBL" id="KAF2884175.1"/>
    </source>
</evidence>
<organism evidence="4 5">
    <name type="scientific">Ignelater luminosus</name>
    <name type="common">Cucubano</name>
    <name type="synonym">Pyrophorus luminosus</name>
    <dbReference type="NCBI Taxonomy" id="2038154"/>
    <lineage>
        <taxon>Eukaryota</taxon>
        <taxon>Metazoa</taxon>
        <taxon>Ecdysozoa</taxon>
        <taxon>Arthropoda</taxon>
        <taxon>Hexapoda</taxon>
        <taxon>Insecta</taxon>
        <taxon>Pterygota</taxon>
        <taxon>Neoptera</taxon>
        <taxon>Endopterygota</taxon>
        <taxon>Coleoptera</taxon>
        <taxon>Polyphaga</taxon>
        <taxon>Elateriformia</taxon>
        <taxon>Elateroidea</taxon>
        <taxon>Elateridae</taxon>
        <taxon>Agrypninae</taxon>
        <taxon>Pyrophorini</taxon>
        <taxon>Ignelater</taxon>
    </lineage>
</organism>
<protein>
    <recommendedName>
        <fullName evidence="3">Fcf2 pre-rRNA processing C-terminal domain-containing protein</fullName>
    </recommendedName>
</protein>
<proteinExistence type="predicted"/>
<comment type="caution">
    <text evidence="4">The sequence shown here is derived from an EMBL/GenBank/DDBJ whole genome shotgun (WGS) entry which is preliminary data.</text>
</comment>